<feature type="transmembrane region" description="Helical" evidence="7">
    <location>
        <begin position="317"/>
        <end position="337"/>
    </location>
</feature>
<keyword evidence="2" id="KW-1003">Cell membrane</keyword>
<feature type="transmembrane region" description="Helical" evidence="7">
    <location>
        <begin position="232"/>
        <end position="258"/>
    </location>
</feature>
<feature type="transmembrane region" description="Helical" evidence="7">
    <location>
        <begin position="21"/>
        <end position="42"/>
    </location>
</feature>
<feature type="transmembrane region" description="Helical" evidence="7">
    <location>
        <begin position="187"/>
        <end position="211"/>
    </location>
</feature>
<dbReference type="EMBL" id="JBHSEC010000020">
    <property type="protein sequence ID" value="MFC4411549.1"/>
    <property type="molecule type" value="Genomic_DNA"/>
</dbReference>
<keyword evidence="10" id="KW-1185">Reference proteome</keyword>
<evidence type="ECO:0000256" key="3">
    <source>
        <dbReference type="ARBA" id="ARBA00022692"/>
    </source>
</evidence>
<accession>A0ABV8X944</accession>
<evidence type="ECO:0000313" key="10">
    <source>
        <dbReference type="Proteomes" id="UP001595817"/>
    </source>
</evidence>
<feature type="coiled-coil region" evidence="6">
    <location>
        <begin position="76"/>
        <end position="103"/>
    </location>
</feature>
<evidence type="ECO:0000313" key="9">
    <source>
        <dbReference type="EMBL" id="MFC4411549.1"/>
    </source>
</evidence>
<evidence type="ECO:0000256" key="7">
    <source>
        <dbReference type="SAM" id="Phobius"/>
    </source>
</evidence>
<dbReference type="PANTHER" id="PTHR30294:SF29">
    <property type="entry name" value="MULTIDRUG ABC TRANSPORTER PERMEASE YBHS-RELATED"/>
    <property type="match status" value="1"/>
</dbReference>
<evidence type="ECO:0000259" key="8">
    <source>
        <dbReference type="Pfam" id="PF12698"/>
    </source>
</evidence>
<protein>
    <submittedName>
        <fullName evidence="9">ABC transporter permease</fullName>
    </submittedName>
</protein>
<feature type="transmembrane region" description="Helical" evidence="7">
    <location>
        <begin position="283"/>
        <end position="305"/>
    </location>
</feature>
<keyword evidence="4 7" id="KW-1133">Transmembrane helix</keyword>
<keyword evidence="3 7" id="KW-0812">Transmembrane</keyword>
<dbReference type="RefSeq" id="WP_378156612.1">
    <property type="nucleotide sequence ID" value="NZ_JBHSEC010000020.1"/>
</dbReference>
<reference evidence="10" key="1">
    <citation type="journal article" date="2019" name="Int. J. Syst. Evol. Microbiol.">
        <title>The Global Catalogue of Microorganisms (GCM) 10K type strain sequencing project: providing services to taxonomists for standard genome sequencing and annotation.</title>
        <authorList>
            <consortium name="The Broad Institute Genomics Platform"/>
            <consortium name="The Broad Institute Genome Sequencing Center for Infectious Disease"/>
            <person name="Wu L."/>
            <person name="Ma J."/>
        </authorList>
    </citation>
    <scope>NUCLEOTIDE SEQUENCE [LARGE SCALE GENOMIC DNA]</scope>
    <source>
        <strain evidence="10">CCUG 59778</strain>
    </source>
</reference>
<evidence type="ECO:0000256" key="6">
    <source>
        <dbReference type="SAM" id="Coils"/>
    </source>
</evidence>
<organism evidence="9 10">
    <name type="scientific">Chungangia koreensis</name>
    <dbReference type="NCBI Taxonomy" id="752657"/>
    <lineage>
        <taxon>Bacteria</taxon>
        <taxon>Bacillati</taxon>
        <taxon>Bacillota</taxon>
        <taxon>Bacilli</taxon>
        <taxon>Lactobacillales</taxon>
        <taxon>Chungangia</taxon>
    </lineage>
</organism>
<evidence type="ECO:0000256" key="1">
    <source>
        <dbReference type="ARBA" id="ARBA00004651"/>
    </source>
</evidence>
<name>A0ABV8X944_9LACT</name>
<dbReference type="Pfam" id="PF12698">
    <property type="entry name" value="ABC2_membrane_3"/>
    <property type="match status" value="1"/>
</dbReference>
<proteinExistence type="predicted"/>
<comment type="caution">
    <text evidence="9">The sequence shown here is derived from an EMBL/GenBank/DDBJ whole genome shotgun (WGS) entry which is preliminary data.</text>
</comment>
<feature type="transmembrane region" description="Helical" evidence="7">
    <location>
        <begin position="372"/>
        <end position="391"/>
    </location>
</feature>
<dbReference type="InterPro" id="IPR051449">
    <property type="entry name" value="ABC-2_transporter_component"/>
</dbReference>
<evidence type="ECO:0000256" key="5">
    <source>
        <dbReference type="ARBA" id="ARBA00023136"/>
    </source>
</evidence>
<sequence>MRDFWIIFKQSFMTKLGTKSFIITTGVMVAAIFLMANMSSIIDTFKSMDGNDRDDIVYVSDETGSLFEPLKQQLAVQEADFKIEQTEESNDALKTKVKEAKIDSFLVLAMNEEGTINASYTSESASEMEKPLAFQEALQSLQTTLQASQLQLTAEQVSQLFAPIEFEQNAVSPNSKTEEELSTARGLVYVLIFVIYFAVFAYSMMIATEVATEKSSRVMEILISSVSPVKHMFAKIAGIGTLGLLQMALFGIVGYIALKTSAADMSEGFFSVFGFSNVNPSTIGYAIVYFLLGYFLYATLAALLGSLVSRTEDVQQLLAPMSFLIIIAAFIAFSGLGNPEAAYVTYTSYFPFFTPMVMFLRVGMLDLPIWEPILSIIILLVTIFLLGWFGAKVYKGGVLMYGPSRNLKDIKKAVQLGKE</sequence>
<comment type="subcellular location">
    <subcellularLocation>
        <location evidence="1">Cell membrane</location>
        <topology evidence="1">Multi-pass membrane protein</topology>
    </subcellularLocation>
</comment>
<keyword evidence="6" id="KW-0175">Coiled coil</keyword>
<feature type="domain" description="ABC-2 type transporter transmembrane" evidence="8">
    <location>
        <begin position="19"/>
        <end position="391"/>
    </location>
</feature>
<gene>
    <name evidence="9" type="ORF">ACFOZY_14070</name>
</gene>
<feature type="transmembrane region" description="Helical" evidence="7">
    <location>
        <begin position="343"/>
        <end position="360"/>
    </location>
</feature>
<dbReference type="PANTHER" id="PTHR30294">
    <property type="entry name" value="MEMBRANE COMPONENT OF ABC TRANSPORTER YHHJ-RELATED"/>
    <property type="match status" value="1"/>
</dbReference>
<keyword evidence="5 7" id="KW-0472">Membrane</keyword>
<dbReference type="InterPro" id="IPR013525">
    <property type="entry name" value="ABC2_TM"/>
</dbReference>
<dbReference type="Proteomes" id="UP001595817">
    <property type="component" value="Unassembled WGS sequence"/>
</dbReference>
<evidence type="ECO:0000256" key="2">
    <source>
        <dbReference type="ARBA" id="ARBA00022475"/>
    </source>
</evidence>
<evidence type="ECO:0000256" key="4">
    <source>
        <dbReference type="ARBA" id="ARBA00022989"/>
    </source>
</evidence>